<dbReference type="EMBL" id="CP129971">
    <property type="protein sequence ID" value="WMN12642.1"/>
    <property type="molecule type" value="Genomic_DNA"/>
</dbReference>
<dbReference type="AlphaFoldDB" id="A0AA51NCE7"/>
<gene>
    <name evidence="2" type="ORF">QYS49_34190</name>
</gene>
<reference evidence="2 3" key="1">
    <citation type="submission" date="2023-08" db="EMBL/GenBank/DDBJ databases">
        <title>Comparative genomics and taxonomic characterization of three novel marine species of genus Marivirga.</title>
        <authorList>
            <person name="Muhammad N."/>
            <person name="Kim S.-G."/>
        </authorList>
    </citation>
    <scope>NUCLEOTIDE SEQUENCE [LARGE SCALE GENOMIC DNA]</scope>
    <source>
        <strain evidence="2 3">BDSF4-3</strain>
    </source>
</reference>
<protein>
    <recommendedName>
        <fullName evidence="4">DUF6089 domain-containing protein</fullName>
    </recommendedName>
</protein>
<accession>A0AA51NCE7</accession>
<evidence type="ECO:0000313" key="2">
    <source>
        <dbReference type="EMBL" id="WMN12642.1"/>
    </source>
</evidence>
<feature type="chain" id="PRO_5041230743" description="DUF6089 domain-containing protein" evidence="1">
    <location>
        <begin position="25"/>
        <end position="409"/>
    </location>
</feature>
<dbReference type="RefSeq" id="WP_308350844.1">
    <property type="nucleotide sequence ID" value="NZ_CP129971.1"/>
</dbReference>
<organism evidence="2 3">
    <name type="scientific">Marivirga salinarum</name>
    <dbReference type="NCBI Taxonomy" id="3059078"/>
    <lineage>
        <taxon>Bacteria</taxon>
        <taxon>Pseudomonadati</taxon>
        <taxon>Bacteroidota</taxon>
        <taxon>Cytophagia</taxon>
        <taxon>Cytophagales</taxon>
        <taxon>Marivirgaceae</taxon>
        <taxon>Marivirga</taxon>
    </lineage>
</organism>
<dbReference type="Proteomes" id="UP001230496">
    <property type="component" value="Chromosome"/>
</dbReference>
<proteinExistence type="predicted"/>
<sequence length="409" mass="46028">MKKLILTFSIIMSAMMILPDYADAQLFGGKNKRRKSSRKIGSFSGSKRLFNPEISYYAVGGGINALNYFGEIAPRPTSLSTDISFTRPGINLFLKQKFGERYSWKVNFMWGRLKASDIETVGVDNFNAENANRYLRNLDFRNDIYELSFQGQLDLIKHGGRFSSRPPVNVYAFFGVGVIYHNPKGQVPDYFSTDAFMADNPIDFLGGNSPRYYELEQAGEWVSLRDLGTEGQFFDAETRAQYNDLYEKDLPQPYSRIQIVLPVGIGARYKLTNNLDIALDFGYRHTFTDYLDDVSGEYVDLSGFGDPSDPNAALAMAMSDKSNQFDGQTFNENILPAIYSQRIHTYNTVLNPDLTWNRAAGYGKAAGVGNDDVRRNNRGNQNDNDIYIVTNISVTYILGGGLVRGAKFR</sequence>
<name>A0AA51NCE7_9BACT</name>
<feature type="signal peptide" evidence="1">
    <location>
        <begin position="1"/>
        <end position="24"/>
    </location>
</feature>
<evidence type="ECO:0008006" key="4">
    <source>
        <dbReference type="Google" id="ProtNLM"/>
    </source>
</evidence>
<dbReference type="KEGG" id="msaa:QYS49_34190"/>
<keyword evidence="1" id="KW-0732">Signal</keyword>
<evidence type="ECO:0000313" key="3">
    <source>
        <dbReference type="Proteomes" id="UP001230496"/>
    </source>
</evidence>
<evidence type="ECO:0000256" key="1">
    <source>
        <dbReference type="SAM" id="SignalP"/>
    </source>
</evidence>
<keyword evidence="3" id="KW-1185">Reference proteome</keyword>